<reference evidence="1 2" key="2">
    <citation type="submission" date="2018-11" db="EMBL/GenBank/DDBJ databases">
        <authorList>
            <consortium name="Pathogen Informatics"/>
        </authorList>
    </citation>
    <scope>NUCLEOTIDE SEQUENCE [LARGE SCALE GENOMIC DNA]</scope>
</reference>
<accession>A0A0N4TW98</accession>
<gene>
    <name evidence="1" type="ORF">BPAG_LOCUS13131</name>
</gene>
<name>A0A0N4TW98_BRUPA</name>
<evidence type="ECO:0000313" key="3">
    <source>
        <dbReference type="WBParaSite" id="BPAG_0001320301-mRNA-1"/>
    </source>
</evidence>
<dbReference type="EMBL" id="UZAD01013357">
    <property type="protein sequence ID" value="VDN94317.1"/>
    <property type="molecule type" value="Genomic_DNA"/>
</dbReference>
<keyword evidence="2" id="KW-1185">Reference proteome</keyword>
<dbReference type="AlphaFoldDB" id="A0A0N4TW98"/>
<dbReference type="Proteomes" id="UP000278627">
    <property type="component" value="Unassembled WGS sequence"/>
</dbReference>
<organism evidence="3">
    <name type="scientific">Brugia pahangi</name>
    <name type="common">Filarial nematode worm</name>
    <dbReference type="NCBI Taxonomy" id="6280"/>
    <lineage>
        <taxon>Eukaryota</taxon>
        <taxon>Metazoa</taxon>
        <taxon>Ecdysozoa</taxon>
        <taxon>Nematoda</taxon>
        <taxon>Chromadorea</taxon>
        <taxon>Rhabditida</taxon>
        <taxon>Spirurina</taxon>
        <taxon>Spiruromorpha</taxon>
        <taxon>Filarioidea</taxon>
        <taxon>Onchocercidae</taxon>
        <taxon>Brugia</taxon>
    </lineage>
</organism>
<reference evidence="3" key="1">
    <citation type="submission" date="2017-02" db="UniProtKB">
        <authorList>
            <consortium name="WormBaseParasite"/>
        </authorList>
    </citation>
    <scope>IDENTIFICATION</scope>
</reference>
<proteinExistence type="predicted"/>
<dbReference type="WBParaSite" id="BPAG_0001320301-mRNA-1">
    <property type="protein sequence ID" value="BPAG_0001320301-mRNA-1"/>
    <property type="gene ID" value="BPAG_0001320301"/>
</dbReference>
<protein>
    <submittedName>
        <fullName evidence="3">Bestrophin homolog</fullName>
    </submittedName>
</protein>
<evidence type="ECO:0000313" key="1">
    <source>
        <dbReference type="EMBL" id="VDN94317.1"/>
    </source>
</evidence>
<evidence type="ECO:0000313" key="2">
    <source>
        <dbReference type="Proteomes" id="UP000278627"/>
    </source>
</evidence>
<sequence length="76" mass="8604">MLFDLMGFVVNILRNALYIGAWIRDSLYNIYRRGLEDLLWPTIAFSDIATVCCDPAAIFIPILPSHTSSGLQDHFT</sequence>